<keyword evidence="8" id="KW-1162">Viral penetration into host cytoplasm</keyword>
<evidence type="ECO:0000256" key="17">
    <source>
        <dbReference type="ARBA" id="ARBA00023157"/>
    </source>
</evidence>
<evidence type="ECO:0000256" key="12">
    <source>
        <dbReference type="ARBA" id="ARBA00022812"/>
    </source>
</evidence>
<dbReference type="InterPro" id="IPR043603">
    <property type="entry name" value="Phlebo_G2_C"/>
</dbReference>
<evidence type="ECO:0000256" key="11">
    <source>
        <dbReference type="ARBA" id="ARBA00022804"/>
    </source>
</evidence>
<keyword evidence="20" id="KW-1160">Virus entry into host cell</keyword>
<dbReference type="GeneID" id="15614185"/>
<evidence type="ECO:0000256" key="16">
    <source>
        <dbReference type="ARBA" id="ARBA00023136"/>
    </source>
</evidence>
<dbReference type="GO" id="GO:0046718">
    <property type="term" value="P:symbiont entry into host cell"/>
    <property type="evidence" value="ECO:0007669"/>
    <property type="project" value="UniProtKB-KW"/>
</dbReference>
<dbReference type="OrthoDB" id="2349at10239"/>
<accession>R4P2Q0</accession>
<dbReference type="GO" id="GO:0044178">
    <property type="term" value="C:host cell Golgi membrane"/>
    <property type="evidence" value="ECO:0007669"/>
    <property type="project" value="UniProtKB-SubCell"/>
</dbReference>
<evidence type="ECO:0000256" key="21">
    <source>
        <dbReference type="ARBA" id="ARBA00031199"/>
    </source>
</evidence>
<evidence type="ECO:0000256" key="4">
    <source>
        <dbReference type="ARBA" id="ARBA00015294"/>
    </source>
</evidence>
<feature type="domain" description="Phlebovirus glycoprotein G2 fusion" evidence="25">
    <location>
        <begin position="424"/>
        <end position="724"/>
    </location>
</feature>
<dbReference type="Proteomes" id="UP000201374">
    <property type="component" value="Genome"/>
</dbReference>
<reference evidence="27 28" key="1">
    <citation type="journal article" date="2013" name="PLoS ONE">
        <title>The Genome Sequence of Lone Star Virus, a Highly Divergent Bunyavirus Found in the Amblyomma americanum Tick.</title>
        <authorList>
            <person name="Swei A."/>
            <person name="Russell B.J."/>
            <person name="Naccache S.N."/>
            <person name="Kabre B."/>
            <person name="Veeraraghavan N."/>
            <person name="Pilgard M.A."/>
            <person name="Johnson B.J."/>
            <person name="Chiu C.Y."/>
        </authorList>
    </citation>
    <scope>NUCLEOTIDE SEQUENCE [LARGE SCALE GENOMIC DNA]</scope>
    <source>
        <strain evidence="27">TMA 1381</strain>
    </source>
</reference>
<evidence type="ECO:0000256" key="2">
    <source>
        <dbReference type="ARBA" id="ARBA00004482"/>
    </source>
</evidence>
<name>R4P2Q0_9VIRU</name>
<evidence type="ECO:0000256" key="3">
    <source>
        <dbReference type="ARBA" id="ARBA00004563"/>
    </source>
</evidence>
<protein>
    <recommendedName>
        <fullName evidence="4">Envelopment polyprotein</fullName>
    </recommendedName>
    <alternativeName>
        <fullName evidence="21">M polyprotein</fullName>
    </alternativeName>
</protein>
<organism evidence="27 28">
    <name type="scientific">Lone Star virus</name>
    <dbReference type="NCBI Taxonomy" id="1219465"/>
    <lineage>
        <taxon>Viruses</taxon>
        <taxon>Riboviria</taxon>
        <taxon>Orthornavirae</taxon>
        <taxon>Negarnaviricota</taxon>
        <taxon>Polyploviricotina</taxon>
        <taxon>Bunyaviricetes</taxon>
        <taxon>Hareavirales</taxon>
        <taxon>Phenuiviridae</taxon>
        <taxon>Bandavirus</taxon>
        <taxon>Bandavirus amblyommae</taxon>
        <taxon>Lone Star bandavirus</taxon>
    </lineage>
</organism>
<dbReference type="Pfam" id="PF07245">
    <property type="entry name" value="Phlebovirus_G2"/>
    <property type="match status" value="1"/>
</dbReference>
<evidence type="ECO:0000256" key="13">
    <source>
        <dbReference type="ARBA" id="ARBA00022844"/>
    </source>
</evidence>
<evidence type="ECO:0000256" key="14">
    <source>
        <dbReference type="ARBA" id="ARBA00022870"/>
    </source>
</evidence>
<evidence type="ECO:0000313" key="28">
    <source>
        <dbReference type="Proteomes" id="UP000201374"/>
    </source>
</evidence>
<dbReference type="Pfam" id="PF19019">
    <property type="entry name" value="Phlebo_G2_C"/>
    <property type="match status" value="1"/>
</dbReference>
<keyword evidence="16 23" id="KW-0472">Membrane</keyword>
<dbReference type="RefSeq" id="YP_008003508.1">
    <property type="nucleotide sequence ID" value="NC_021243.1"/>
</dbReference>
<feature type="transmembrane region" description="Helical" evidence="23">
    <location>
        <begin position="315"/>
        <end position="332"/>
    </location>
</feature>
<evidence type="ECO:0000259" key="26">
    <source>
        <dbReference type="Pfam" id="PF19019"/>
    </source>
</evidence>
<comment type="subcellular location">
    <subcellularLocation>
        <location evidence="1">Host Golgi apparatus membrane</location>
        <topology evidence="1">Single-pass type I membrane protein</topology>
    </subcellularLocation>
    <subcellularLocation>
        <location evidence="2">Host endoplasmic reticulum membrane</location>
        <topology evidence="2">Single-pass type I membrane protein</topology>
    </subcellularLocation>
    <subcellularLocation>
        <location evidence="3">Virion membrane</location>
        <topology evidence="3">Single-pass type I membrane protein</topology>
    </subcellularLocation>
</comment>
<sequence length="928" mass="101099">MTIEGPMRIDCAAKQKGVGKTGHCNAKAFSLDPHNVRALGVQRSQPGTVLSETQKDYVISERSAANPGVCTIDGSVINHCERKYPGSWKQMHYAFFQGPEGGLTFVAPTLNVVWMQDPRLSWAYYCKNISLHHLDHINPCRQNCTKETCQGDDLFCHEQGCTHDKACHCQHLPTFGMAKVLVGESWLIPFVVGVQEFFVVEELLGNPLLPRKCSTCSLTCTSEGISFHSIKDELKEITVCIEGSCSSRQGVGGKVWSIPFGNQMPRGGAQAVAQGLTMAGEAFSLSADCGVRSGCDQINCIFCTDMLSNPQCYPYGKWLLLCIMAGALYFVLSLSKFALQMLLMLAQLLTSPLMLVWKVSKCLGRLGRRRTRRTYTRLLQAIEEGDAEPDITADVKRVDKPKKMPRIVVFALMLLTVVGATLACDETHLISETSVVCDATRASHYMCTTKEIVVLKNLRAGKTICISIKGPGGVISKPLKIVMEDIVGRADLLDAYYTFTGQANCKSVRRCRWAGTCSSGCSGVDKSSFVQELGASGLHSHPNWLDCYDGCGGAACGCFNAAPSCIFLQRYVTNKDARVYKVFKTSAWFLNTRARVSVDDRTSGVTLKDGETKTIGKVSFSYRTDRNLFAGLSLPPIVSEIKASGKPNDFLFENQGSHPKCKDQNSAILSSSSGCIVDQNSITVNPRVDDVSCRSNLVSFNGMETLKPLPQRVGDFLVSFKGSEPVLLAVGSTNVVEGELRVDMSLKNFKIHVDGNICRGTLVSLKGCVGCSHGATANLKIHADKAGESSLECPSSSCRLKLEKGVNDLECSLRFSTPNVDETCVLVCSGSKEHLQVTGALLIGGDFKKLTDDSASNFEHSDSKTAGIHIGTGIGNWLSSLFGFSVTRWIIGIVGFILTFVVLVVCLKWLLFRVCRRSQPESDKDKIP</sequence>
<dbReference type="KEGG" id="vg:15614185"/>
<keyword evidence="7" id="KW-0945">Host-virus interaction</keyword>
<evidence type="ECO:0000256" key="6">
    <source>
        <dbReference type="ARBA" id="ARBA00022510"/>
    </source>
</evidence>
<dbReference type="GO" id="GO:0039654">
    <property type="term" value="P:fusion of virus membrane with host endosome membrane"/>
    <property type="evidence" value="ECO:0007669"/>
    <property type="project" value="UniProtKB-KW"/>
</dbReference>
<feature type="transmembrane region" description="Helical" evidence="23">
    <location>
        <begin position="338"/>
        <end position="360"/>
    </location>
</feature>
<evidence type="ECO:0000256" key="22">
    <source>
        <dbReference type="ARBA" id="ARBA00033745"/>
    </source>
</evidence>
<evidence type="ECO:0000256" key="1">
    <source>
        <dbReference type="ARBA" id="ARBA00004244"/>
    </source>
</evidence>
<evidence type="ECO:0000256" key="20">
    <source>
        <dbReference type="ARBA" id="ARBA00023296"/>
    </source>
</evidence>
<evidence type="ECO:0000256" key="8">
    <source>
        <dbReference type="ARBA" id="ARBA00022595"/>
    </source>
</evidence>
<evidence type="ECO:0000256" key="19">
    <source>
        <dbReference type="ARBA" id="ARBA00023184"/>
    </source>
</evidence>
<evidence type="ECO:0000256" key="15">
    <source>
        <dbReference type="ARBA" id="ARBA00022989"/>
    </source>
</evidence>
<evidence type="ECO:0000256" key="23">
    <source>
        <dbReference type="SAM" id="Phobius"/>
    </source>
</evidence>
<keyword evidence="18" id="KW-0325">Glycoprotein</keyword>
<keyword evidence="5" id="KW-1168">Fusion of virus membrane with host membrane</keyword>
<dbReference type="GO" id="GO:0016020">
    <property type="term" value="C:membrane"/>
    <property type="evidence" value="ECO:0007669"/>
    <property type="project" value="InterPro"/>
</dbReference>
<comment type="similarity">
    <text evidence="22">Belongs to the phlebovirus envelope glycoprotein family.</text>
</comment>
<dbReference type="InterPro" id="IPR009878">
    <property type="entry name" value="Phlebovirus_G2_fusion"/>
</dbReference>
<feature type="transmembrane region" description="Helical" evidence="23">
    <location>
        <begin position="407"/>
        <end position="423"/>
    </location>
</feature>
<dbReference type="GO" id="GO:0055036">
    <property type="term" value="C:virion membrane"/>
    <property type="evidence" value="ECO:0007669"/>
    <property type="project" value="UniProtKB-SubCell"/>
</dbReference>
<evidence type="ECO:0000313" key="27">
    <source>
        <dbReference type="EMBL" id="AGL50922.1"/>
    </source>
</evidence>
<feature type="domain" description="Phlebovirus glycoprotein G2 C-terminal" evidence="26">
    <location>
        <begin position="758"/>
        <end position="907"/>
    </location>
</feature>
<dbReference type="GO" id="GO:0019062">
    <property type="term" value="P:virion attachment to host cell"/>
    <property type="evidence" value="ECO:0007669"/>
    <property type="project" value="UniProtKB-KW"/>
</dbReference>
<keyword evidence="12" id="KW-1040">Host Golgi apparatus</keyword>
<keyword evidence="9 23" id="KW-0812">Transmembrane</keyword>
<keyword evidence="17" id="KW-1015">Disulfide bond</keyword>
<keyword evidence="15 23" id="KW-1133">Transmembrane helix</keyword>
<evidence type="ECO:0000256" key="18">
    <source>
        <dbReference type="ARBA" id="ARBA00023180"/>
    </source>
</evidence>
<evidence type="ECO:0000256" key="10">
    <source>
        <dbReference type="ARBA" id="ARBA00022729"/>
    </source>
</evidence>
<dbReference type="Pfam" id="PF07243">
    <property type="entry name" value="Phlebovirus_G1"/>
    <property type="match status" value="1"/>
</dbReference>
<keyword evidence="19" id="KW-1038">Host endoplasmic reticulum</keyword>
<keyword evidence="6" id="KW-1170">Fusion of virus membrane with host endosomal membrane</keyword>
<feature type="domain" description="Phlebovirus glycoprotein G1" evidence="24">
    <location>
        <begin position="140"/>
        <end position="418"/>
    </location>
</feature>
<keyword evidence="11" id="KW-1161">Viral attachment to host cell</keyword>
<dbReference type="InterPro" id="IPR010826">
    <property type="entry name" value="Phlebovirus_G1"/>
</dbReference>
<keyword evidence="10" id="KW-0732">Signal</keyword>
<evidence type="ECO:0000259" key="24">
    <source>
        <dbReference type="Pfam" id="PF07243"/>
    </source>
</evidence>
<proteinExistence type="inferred from homology"/>
<dbReference type="EMBL" id="KC589006">
    <property type="protein sequence ID" value="AGL50922.1"/>
    <property type="molecule type" value="Genomic_RNA"/>
</dbReference>
<feature type="transmembrane region" description="Helical" evidence="23">
    <location>
        <begin position="889"/>
        <end position="911"/>
    </location>
</feature>
<dbReference type="Gene3D" id="2.60.40.3770">
    <property type="match status" value="1"/>
</dbReference>
<evidence type="ECO:0000256" key="7">
    <source>
        <dbReference type="ARBA" id="ARBA00022581"/>
    </source>
</evidence>
<dbReference type="GO" id="GO:0044167">
    <property type="term" value="C:host cell endoplasmic reticulum membrane"/>
    <property type="evidence" value="ECO:0007669"/>
    <property type="project" value="UniProtKB-SubCell"/>
</dbReference>
<evidence type="ECO:0000256" key="9">
    <source>
        <dbReference type="ARBA" id="ARBA00022692"/>
    </source>
</evidence>
<keyword evidence="14" id="KW-1043">Host membrane</keyword>
<keyword evidence="13" id="KW-0946">Virion</keyword>
<evidence type="ECO:0000256" key="5">
    <source>
        <dbReference type="ARBA" id="ARBA00022506"/>
    </source>
</evidence>
<evidence type="ECO:0000259" key="25">
    <source>
        <dbReference type="Pfam" id="PF07245"/>
    </source>
</evidence>
<keyword evidence="28" id="KW-1185">Reference proteome</keyword>